<feature type="binding site" evidence="4">
    <location>
        <position position="60"/>
    </location>
    <ligand>
        <name>substrate</name>
    </ligand>
</feature>
<evidence type="ECO:0000256" key="4">
    <source>
        <dbReference type="PIRSR" id="PIRSR006806-1"/>
    </source>
</evidence>
<feature type="binding site" evidence="4">
    <location>
        <begin position="9"/>
        <end position="13"/>
    </location>
    <ligand>
        <name>ATP</name>
        <dbReference type="ChEBI" id="CHEBI:30616"/>
    </ligand>
</feature>
<dbReference type="InterPro" id="IPR037171">
    <property type="entry name" value="NagB/RpiA_transferase-like"/>
</dbReference>
<evidence type="ECO:0000313" key="8">
    <source>
        <dbReference type="Proteomes" id="UP000235116"/>
    </source>
</evidence>
<comment type="similarity">
    <text evidence="1 5">Belongs to the 5-formyltetrahydrofolate cyclo-ligase family.</text>
</comment>
<protein>
    <recommendedName>
        <fullName evidence="5">5-formyltetrahydrofolate cyclo-ligase</fullName>
        <ecNumber evidence="5">6.3.3.2</ecNumber>
    </recommendedName>
</protein>
<dbReference type="GO" id="GO:0046872">
    <property type="term" value="F:metal ion binding"/>
    <property type="evidence" value="ECO:0007669"/>
    <property type="project" value="UniProtKB-KW"/>
</dbReference>
<keyword evidence="3 4" id="KW-0067">ATP-binding</keyword>
<evidence type="ECO:0000256" key="3">
    <source>
        <dbReference type="ARBA" id="ARBA00022840"/>
    </source>
</evidence>
<dbReference type="PANTHER" id="PTHR23407:SF1">
    <property type="entry name" value="5-FORMYLTETRAHYDROFOLATE CYCLO-LIGASE"/>
    <property type="match status" value="1"/>
</dbReference>
<keyword evidence="5" id="KW-0479">Metal-binding</keyword>
<dbReference type="EC" id="6.3.3.2" evidence="5"/>
<dbReference type="GO" id="GO:0030272">
    <property type="term" value="F:5-formyltetrahydrofolate cyclo-ligase activity"/>
    <property type="evidence" value="ECO:0007669"/>
    <property type="project" value="UniProtKB-EC"/>
</dbReference>
<feature type="region of interest" description="Disordered" evidence="6">
    <location>
        <begin position="1"/>
        <end position="30"/>
    </location>
</feature>
<evidence type="ECO:0000256" key="1">
    <source>
        <dbReference type="ARBA" id="ARBA00010638"/>
    </source>
</evidence>
<proteinExistence type="inferred from homology"/>
<keyword evidence="5" id="KW-0460">Magnesium</keyword>
<feature type="compositionally biased region" description="Basic residues" evidence="6">
    <location>
        <begin position="11"/>
        <end position="20"/>
    </location>
</feature>
<comment type="cofactor">
    <cofactor evidence="5">
        <name>Mg(2+)</name>
        <dbReference type="ChEBI" id="CHEBI:18420"/>
    </cofactor>
</comment>
<keyword evidence="7" id="KW-0436">Ligase</keyword>
<evidence type="ECO:0000256" key="5">
    <source>
        <dbReference type="RuleBase" id="RU361279"/>
    </source>
</evidence>
<dbReference type="Pfam" id="PF01812">
    <property type="entry name" value="5-FTHF_cyc-lig"/>
    <property type="match status" value="1"/>
</dbReference>
<dbReference type="AlphaFoldDB" id="A0A2K9LS40"/>
<dbReference type="PIRSF" id="PIRSF006806">
    <property type="entry name" value="FTHF_cligase"/>
    <property type="match status" value="1"/>
</dbReference>
<feature type="binding site" evidence="4">
    <location>
        <position position="55"/>
    </location>
    <ligand>
        <name>substrate</name>
    </ligand>
</feature>
<reference evidence="8" key="1">
    <citation type="submission" date="2017-08" db="EMBL/GenBank/DDBJ databases">
        <title>Direct submision.</title>
        <authorList>
            <person name="Kim S.-J."/>
            <person name="Rhee S.-K."/>
        </authorList>
    </citation>
    <scope>NUCLEOTIDE SEQUENCE [LARGE SCALE GENOMIC DNA]</scope>
    <source>
        <strain evidence="8">GI5</strain>
    </source>
</reference>
<dbReference type="GO" id="GO:0009396">
    <property type="term" value="P:folic acid-containing compound biosynthetic process"/>
    <property type="evidence" value="ECO:0007669"/>
    <property type="project" value="TreeGrafter"/>
</dbReference>
<accession>A0A2K9LS40</accession>
<evidence type="ECO:0000313" key="7">
    <source>
        <dbReference type="EMBL" id="AUM14951.1"/>
    </source>
</evidence>
<dbReference type="InterPro" id="IPR002698">
    <property type="entry name" value="FTHF_cligase"/>
</dbReference>
<dbReference type="InterPro" id="IPR024185">
    <property type="entry name" value="FTHF_cligase-like_sf"/>
</dbReference>
<name>A0A2K9LS40_9GAMM</name>
<dbReference type="Proteomes" id="UP000235116">
    <property type="component" value="Chromosome"/>
</dbReference>
<dbReference type="PANTHER" id="PTHR23407">
    <property type="entry name" value="ATPASE INHIBITOR/5-FORMYLTETRAHYDROFOLATE CYCLO-LIGASE"/>
    <property type="match status" value="1"/>
</dbReference>
<dbReference type="SUPFAM" id="SSF100950">
    <property type="entry name" value="NagB/RpiA/CoA transferase-like"/>
    <property type="match status" value="1"/>
</dbReference>
<dbReference type="Gene3D" id="3.40.50.10420">
    <property type="entry name" value="NagB/RpiA/CoA transferase-like"/>
    <property type="match status" value="1"/>
</dbReference>
<comment type="catalytic activity">
    <reaction evidence="5">
        <text>(6S)-5-formyl-5,6,7,8-tetrahydrofolate + ATP = (6R)-5,10-methenyltetrahydrofolate + ADP + phosphate</text>
        <dbReference type="Rhea" id="RHEA:10488"/>
        <dbReference type="ChEBI" id="CHEBI:30616"/>
        <dbReference type="ChEBI" id="CHEBI:43474"/>
        <dbReference type="ChEBI" id="CHEBI:57455"/>
        <dbReference type="ChEBI" id="CHEBI:57457"/>
        <dbReference type="ChEBI" id="CHEBI:456216"/>
        <dbReference type="EC" id="6.3.3.2"/>
    </reaction>
</comment>
<dbReference type="OrthoDB" id="9801938at2"/>
<dbReference type="EMBL" id="CP022684">
    <property type="protein sequence ID" value="AUM14951.1"/>
    <property type="molecule type" value="Genomic_DNA"/>
</dbReference>
<evidence type="ECO:0000256" key="2">
    <source>
        <dbReference type="ARBA" id="ARBA00022741"/>
    </source>
</evidence>
<dbReference type="GO" id="GO:0035999">
    <property type="term" value="P:tetrahydrofolate interconversion"/>
    <property type="evidence" value="ECO:0007669"/>
    <property type="project" value="TreeGrafter"/>
</dbReference>
<dbReference type="GO" id="GO:0005524">
    <property type="term" value="F:ATP binding"/>
    <property type="evidence" value="ECO:0007669"/>
    <property type="project" value="UniProtKB-KW"/>
</dbReference>
<dbReference type="KEGG" id="kak:Kalk_13450"/>
<keyword evidence="8" id="KW-1185">Reference proteome</keyword>
<gene>
    <name evidence="7" type="ORF">Kalk_13450</name>
</gene>
<evidence type="ECO:0000256" key="6">
    <source>
        <dbReference type="SAM" id="MobiDB-lite"/>
    </source>
</evidence>
<keyword evidence="2 4" id="KW-0547">Nucleotide-binding</keyword>
<organism evidence="7 8">
    <name type="scientific">Ketobacter alkanivorans</name>
    <dbReference type="NCBI Taxonomy" id="1917421"/>
    <lineage>
        <taxon>Bacteria</taxon>
        <taxon>Pseudomonadati</taxon>
        <taxon>Pseudomonadota</taxon>
        <taxon>Gammaproteobacteria</taxon>
        <taxon>Pseudomonadales</taxon>
        <taxon>Ketobacteraceae</taxon>
        <taxon>Ketobacter</taxon>
    </lineage>
</organism>
<feature type="binding site" evidence="4">
    <location>
        <begin position="140"/>
        <end position="148"/>
    </location>
    <ligand>
        <name>ATP</name>
        <dbReference type="ChEBI" id="CHEBI:30616"/>
    </ligand>
</feature>
<sequence>MPNTSTPAKNQIRKALRQQRRSLSPHQQKHASMGLCRQLSLLPEFIFGQRIAAYIPNDGEIDPQPLLELAWRLGKQIYLPVLHPFSTGRLLFMAHHPHQVLAKNRFGIPEPLCDQDSHCPVWTLDLVLTPLVGFDENGNRMGMGGGFYDRTFAFLNDNSKPRKPRMIGVAHECQKVDTLPNERWDIMMNKIVTDKDIYSAR</sequence>
<dbReference type="NCBIfam" id="TIGR02727">
    <property type="entry name" value="MTHFS_bact"/>
    <property type="match status" value="1"/>
</dbReference>